<dbReference type="KEGG" id="hdt:HYPDE_38183"/>
<dbReference type="AlphaFoldDB" id="N0B8E7"/>
<accession>N0B8E7</accession>
<dbReference type="HOGENOM" id="CLU_2935295_0_0_5"/>
<keyword evidence="3" id="KW-1185">Reference proteome</keyword>
<evidence type="ECO:0000313" key="2">
    <source>
        <dbReference type="EMBL" id="AGK59308.1"/>
    </source>
</evidence>
<feature type="transmembrane region" description="Helical" evidence="1">
    <location>
        <begin position="36"/>
        <end position="56"/>
    </location>
</feature>
<evidence type="ECO:0000313" key="3">
    <source>
        <dbReference type="Proteomes" id="UP000005952"/>
    </source>
</evidence>
<gene>
    <name evidence="2" type="ORF">HYPDE_38183</name>
</gene>
<protein>
    <submittedName>
        <fullName evidence="2">Uncharacterized protein</fullName>
    </submittedName>
</protein>
<keyword evidence="1" id="KW-0812">Transmembrane</keyword>
<keyword evidence="1" id="KW-0472">Membrane</keyword>
<sequence>MKPFTTVTVVLLILIALAHALRLWLGWEVTVNGITIPMWVSAVAFIVTAGLAIGLWRERR</sequence>
<keyword evidence="1" id="KW-1133">Transmembrane helix</keyword>
<name>N0B8E7_9HYPH</name>
<evidence type="ECO:0000256" key="1">
    <source>
        <dbReference type="SAM" id="Phobius"/>
    </source>
</evidence>
<dbReference type="RefSeq" id="WP_015599323.1">
    <property type="nucleotide sequence ID" value="NC_021172.1"/>
</dbReference>
<reference evidence="2 3" key="1">
    <citation type="journal article" date="2013" name="Genome Announc.">
        <title>Genome sequences for three denitrifying bacterial strains isolated from a uranium- and nitrate-contaminated subsurface environment.</title>
        <authorList>
            <person name="Venkatramanan R."/>
            <person name="Prakash O."/>
            <person name="Woyke T."/>
            <person name="Chain P."/>
            <person name="Goodwin L.A."/>
            <person name="Watson D."/>
            <person name="Brooks S."/>
            <person name="Kostka J.E."/>
            <person name="Green S.J."/>
        </authorList>
    </citation>
    <scope>NUCLEOTIDE SEQUENCE [LARGE SCALE GENOMIC DNA]</scope>
    <source>
        <strain evidence="2 3">1NES1</strain>
    </source>
</reference>
<organism evidence="2 3">
    <name type="scientific">Hyphomicrobium denitrificans 1NES1</name>
    <dbReference type="NCBI Taxonomy" id="670307"/>
    <lineage>
        <taxon>Bacteria</taxon>
        <taxon>Pseudomonadati</taxon>
        <taxon>Pseudomonadota</taxon>
        <taxon>Alphaproteobacteria</taxon>
        <taxon>Hyphomicrobiales</taxon>
        <taxon>Hyphomicrobiaceae</taxon>
        <taxon>Hyphomicrobium</taxon>
    </lineage>
</organism>
<dbReference type="Proteomes" id="UP000005952">
    <property type="component" value="Chromosome"/>
</dbReference>
<proteinExistence type="predicted"/>
<dbReference type="EMBL" id="CP005587">
    <property type="protein sequence ID" value="AGK59308.1"/>
    <property type="molecule type" value="Genomic_DNA"/>
</dbReference>